<organism evidence="1 2">
    <name type="scientific">Flemingia macrophylla</name>
    <dbReference type="NCBI Taxonomy" id="520843"/>
    <lineage>
        <taxon>Eukaryota</taxon>
        <taxon>Viridiplantae</taxon>
        <taxon>Streptophyta</taxon>
        <taxon>Embryophyta</taxon>
        <taxon>Tracheophyta</taxon>
        <taxon>Spermatophyta</taxon>
        <taxon>Magnoliopsida</taxon>
        <taxon>eudicotyledons</taxon>
        <taxon>Gunneridae</taxon>
        <taxon>Pentapetalae</taxon>
        <taxon>rosids</taxon>
        <taxon>fabids</taxon>
        <taxon>Fabales</taxon>
        <taxon>Fabaceae</taxon>
        <taxon>Papilionoideae</taxon>
        <taxon>50 kb inversion clade</taxon>
        <taxon>NPAAA clade</taxon>
        <taxon>indigoferoid/millettioid clade</taxon>
        <taxon>Phaseoleae</taxon>
        <taxon>Flemingia</taxon>
    </lineage>
</organism>
<keyword evidence="2" id="KW-1185">Reference proteome</keyword>
<gene>
    <name evidence="1" type="ORF">Fmac_006987</name>
</gene>
<dbReference type="EMBL" id="JBGMDY010000002">
    <property type="protein sequence ID" value="KAL2345702.1"/>
    <property type="molecule type" value="Genomic_DNA"/>
</dbReference>
<reference evidence="1 2" key="1">
    <citation type="submission" date="2024-08" db="EMBL/GenBank/DDBJ databases">
        <title>Insights into the chromosomal genome structure of Flemingia macrophylla.</title>
        <authorList>
            <person name="Ding Y."/>
            <person name="Zhao Y."/>
            <person name="Bi W."/>
            <person name="Wu M."/>
            <person name="Zhao G."/>
            <person name="Gong Y."/>
            <person name="Li W."/>
            <person name="Zhang P."/>
        </authorList>
    </citation>
    <scope>NUCLEOTIDE SEQUENCE [LARGE SCALE GENOMIC DNA]</scope>
    <source>
        <strain evidence="1">DYQJB</strain>
        <tissue evidence="1">Leaf</tissue>
    </source>
</reference>
<evidence type="ECO:0000313" key="1">
    <source>
        <dbReference type="EMBL" id="KAL2345702.1"/>
    </source>
</evidence>
<name>A0ABD1NC56_9FABA</name>
<dbReference type="AlphaFoldDB" id="A0ABD1NC56"/>
<accession>A0ABD1NC56</accession>
<proteinExistence type="predicted"/>
<protein>
    <submittedName>
        <fullName evidence="1">Uncharacterized protein</fullName>
    </submittedName>
</protein>
<evidence type="ECO:0000313" key="2">
    <source>
        <dbReference type="Proteomes" id="UP001603857"/>
    </source>
</evidence>
<sequence length="116" mass="13266">MLEQLYLFKEKNPERRGPYQMPIMLPARSLLRLLGVNDSIKTTFNFLVPLFQTIRISVKTIQSSAVKGITFQYRTAEASQPDPIITLVSRHTTSLILHYSSQLHPCSTQHIGPSRR</sequence>
<dbReference type="Proteomes" id="UP001603857">
    <property type="component" value="Unassembled WGS sequence"/>
</dbReference>
<comment type="caution">
    <text evidence="1">The sequence shown here is derived from an EMBL/GenBank/DDBJ whole genome shotgun (WGS) entry which is preliminary data.</text>
</comment>